<dbReference type="GO" id="GO:0046872">
    <property type="term" value="F:metal ion binding"/>
    <property type="evidence" value="ECO:0007669"/>
    <property type="project" value="UniProtKB-KW"/>
</dbReference>
<dbReference type="InterPro" id="IPR041492">
    <property type="entry name" value="HAD_2"/>
</dbReference>
<dbReference type="InterPro" id="IPR023198">
    <property type="entry name" value="PGP-like_dom2"/>
</dbReference>
<accession>A0A5J4ZAH0</accession>
<dbReference type="InterPro" id="IPR023214">
    <property type="entry name" value="HAD_sf"/>
</dbReference>
<dbReference type="AlphaFoldDB" id="A0A5J4ZAH0"/>
<protein>
    <recommendedName>
        <fullName evidence="7">Haloacid dehalogenase-like hydrolase domain-containing protein Sgpp</fullName>
    </recommendedName>
</protein>
<evidence type="ECO:0000313" key="5">
    <source>
        <dbReference type="EMBL" id="KAA8515793.1"/>
    </source>
</evidence>
<proteinExistence type="predicted"/>
<dbReference type="PANTHER" id="PTHR46193:SF18">
    <property type="entry name" value="HEXITOL PHOSPHATASE B"/>
    <property type="match status" value="1"/>
</dbReference>
<evidence type="ECO:0000256" key="2">
    <source>
        <dbReference type="ARBA" id="ARBA00022723"/>
    </source>
</evidence>
<keyword evidence="3" id="KW-0460">Magnesium</keyword>
<evidence type="ECO:0000256" key="1">
    <source>
        <dbReference type="ARBA" id="ARBA00001946"/>
    </source>
</evidence>
<keyword evidence="2" id="KW-0479">Metal-binding</keyword>
<dbReference type="InterPro" id="IPR051600">
    <property type="entry name" value="Beta-PGM-like"/>
</dbReference>
<dbReference type="Gene3D" id="1.10.150.240">
    <property type="entry name" value="Putative phosphatase, domain 2"/>
    <property type="match status" value="1"/>
</dbReference>
<dbReference type="Pfam" id="PF13419">
    <property type="entry name" value="HAD_2"/>
    <property type="match status" value="1"/>
</dbReference>
<dbReference type="InterPro" id="IPR036412">
    <property type="entry name" value="HAD-like_sf"/>
</dbReference>
<keyword evidence="4" id="KW-0119">Carbohydrate metabolism</keyword>
<evidence type="ECO:0008006" key="7">
    <source>
        <dbReference type="Google" id="ProtNLM"/>
    </source>
</evidence>
<dbReference type="SUPFAM" id="SSF56784">
    <property type="entry name" value="HAD-like"/>
    <property type="match status" value="1"/>
</dbReference>
<organism evidence="5 6">
    <name type="scientific">Nyssa sinensis</name>
    <dbReference type="NCBI Taxonomy" id="561372"/>
    <lineage>
        <taxon>Eukaryota</taxon>
        <taxon>Viridiplantae</taxon>
        <taxon>Streptophyta</taxon>
        <taxon>Embryophyta</taxon>
        <taxon>Tracheophyta</taxon>
        <taxon>Spermatophyta</taxon>
        <taxon>Magnoliopsida</taxon>
        <taxon>eudicotyledons</taxon>
        <taxon>Gunneridae</taxon>
        <taxon>Pentapetalae</taxon>
        <taxon>asterids</taxon>
        <taxon>Cornales</taxon>
        <taxon>Nyssaceae</taxon>
        <taxon>Nyssa</taxon>
    </lineage>
</organism>
<name>A0A5J4ZAH0_9ASTE</name>
<dbReference type="GO" id="GO:0003824">
    <property type="term" value="F:catalytic activity"/>
    <property type="evidence" value="ECO:0007669"/>
    <property type="project" value="UniProtKB-ARBA"/>
</dbReference>
<dbReference type="SFLD" id="SFLDG01129">
    <property type="entry name" value="C1.5:_HAD__Beta-PGM__Phosphata"/>
    <property type="match status" value="1"/>
</dbReference>
<comment type="cofactor">
    <cofactor evidence="1">
        <name>Mg(2+)</name>
        <dbReference type="ChEBI" id="CHEBI:18420"/>
    </cofactor>
</comment>
<dbReference type="CDD" id="cd07505">
    <property type="entry name" value="HAD_BPGM-like"/>
    <property type="match status" value="1"/>
</dbReference>
<evidence type="ECO:0000256" key="4">
    <source>
        <dbReference type="ARBA" id="ARBA00023277"/>
    </source>
</evidence>
<keyword evidence="6" id="KW-1185">Reference proteome</keyword>
<dbReference type="SFLD" id="SFLDG01135">
    <property type="entry name" value="C1.5.6:_HAD__Beta-PGM__Phospha"/>
    <property type="match status" value="1"/>
</dbReference>
<dbReference type="EMBL" id="CM018052">
    <property type="protein sequence ID" value="KAA8515793.1"/>
    <property type="molecule type" value="Genomic_DNA"/>
</dbReference>
<dbReference type="InterPro" id="IPR006439">
    <property type="entry name" value="HAD-SF_hydro_IA"/>
</dbReference>
<dbReference type="PANTHER" id="PTHR46193">
    <property type="entry name" value="6-PHOSPHOGLUCONATE PHOSPHATASE"/>
    <property type="match status" value="1"/>
</dbReference>
<dbReference type="SFLD" id="SFLDS00003">
    <property type="entry name" value="Haloacid_Dehalogenase"/>
    <property type="match status" value="1"/>
</dbReference>
<dbReference type="Gene3D" id="3.40.50.1000">
    <property type="entry name" value="HAD superfamily/HAD-like"/>
    <property type="match status" value="1"/>
</dbReference>
<dbReference type="NCBIfam" id="TIGR01509">
    <property type="entry name" value="HAD-SF-IA-v3"/>
    <property type="match status" value="1"/>
</dbReference>
<dbReference type="OrthoDB" id="40579at2759"/>
<gene>
    <name evidence="5" type="ORF">F0562_018596</name>
</gene>
<reference evidence="5 6" key="1">
    <citation type="submission" date="2019-09" db="EMBL/GenBank/DDBJ databases">
        <title>A chromosome-level genome assembly of the Chinese tupelo Nyssa sinensis.</title>
        <authorList>
            <person name="Yang X."/>
            <person name="Kang M."/>
            <person name="Yang Y."/>
            <person name="Xiong H."/>
            <person name="Wang M."/>
            <person name="Zhang Z."/>
            <person name="Wang Z."/>
            <person name="Wu H."/>
            <person name="Ma T."/>
            <person name="Liu J."/>
            <person name="Xi Z."/>
        </authorList>
    </citation>
    <scope>NUCLEOTIDE SEQUENCE [LARGE SCALE GENOMIC DNA]</scope>
    <source>
        <strain evidence="5">J267</strain>
        <tissue evidence="5">Leaf</tissue>
    </source>
</reference>
<dbReference type="Proteomes" id="UP000325577">
    <property type="component" value="Linkage Group LG9"/>
</dbReference>
<sequence length="290" mass="32461">MPALAYLHLLSDFVPKTHLYKRSFCRKNHSDFTAVRSRMSFSSNSYPVNSNCSLSFLAPLEAILFDIDGTLCDSDPLHYDAFCEMLQEIGFNGGVPITEEFFIKNISGKNNEDLARLLLPDWDFQKAMKFMDDKEAMFRRLASEGLKPVNGLNKMLKWIEVRGLKRAAVTNAPRPNAELLISMLGLADFFKMLVIGWECDRLKPFPDPYLKGLQALRVSPKHTFVFEDSVSGIKAGVAAGMPVVGVALRNPEKLLVEAGAAFVIKDFDDPKLWTALEELENKTEVTTGTT</sequence>
<evidence type="ECO:0000313" key="6">
    <source>
        <dbReference type="Proteomes" id="UP000325577"/>
    </source>
</evidence>
<evidence type="ECO:0000256" key="3">
    <source>
        <dbReference type="ARBA" id="ARBA00022842"/>
    </source>
</evidence>